<keyword evidence="2" id="KW-1185">Reference proteome</keyword>
<gene>
    <name evidence="1" type="ORF">CTRU02_207563</name>
</gene>
<proteinExistence type="predicted"/>
<dbReference type="EMBL" id="VUJX02000004">
    <property type="protein sequence ID" value="KAL0937832.1"/>
    <property type="molecule type" value="Genomic_DNA"/>
</dbReference>
<reference evidence="1 2" key="1">
    <citation type="journal article" date="2020" name="Phytopathology">
        <title>Genome Sequence Resources of Colletotrichum truncatum, C. plurivorum, C. musicola, and C. sojae: Four Species Pathogenic to Soybean (Glycine max).</title>
        <authorList>
            <person name="Rogerio F."/>
            <person name="Boufleur T.R."/>
            <person name="Ciampi-Guillardi M."/>
            <person name="Sukno S.A."/>
            <person name="Thon M.R."/>
            <person name="Massola Junior N.S."/>
            <person name="Baroncelli R."/>
        </authorList>
    </citation>
    <scope>NUCLEOTIDE SEQUENCE [LARGE SCALE GENOMIC DNA]</scope>
    <source>
        <strain evidence="1 2">CMES1059</strain>
    </source>
</reference>
<dbReference type="Proteomes" id="UP000805649">
    <property type="component" value="Unassembled WGS sequence"/>
</dbReference>
<protein>
    <submittedName>
        <fullName evidence="1">Allantoate permease</fullName>
    </submittedName>
</protein>
<name>A0ACC3Z175_COLTU</name>
<organism evidence="1 2">
    <name type="scientific">Colletotrichum truncatum</name>
    <name type="common">Anthracnose fungus</name>
    <name type="synonym">Colletotrichum capsici</name>
    <dbReference type="NCBI Taxonomy" id="5467"/>
    <lineage>
        <taxon>Eukaryota</taxon>
        <taxon>Fungi</taxon>
        <taxon>Dikarya</taxon>
        <taxon>Ascomycota</taxon>
        <taxon>Pezizomycotina</taxon>
        <taxon>Sordariomycetes</taxon>
        <taxon>Hypocreomycetidae</taxon>
        <taxon>Glomerellales</taxon>
        <taxon>Glomerellaceae</taxon>
        <taxon>Colletotrichum</taxon>
        <taxon>Colletotrichum truncatum species complex</taxon>
    </lineage>
</organism>
<evidence type="ECO:0000313" key="1">
    <source>
        <dbReference type="EMBL" id="KAL0937832.1"/>
    </source>
</evidence>
<sequence>METSKTSIEQNENQNSHALKPSASNPTPEEWTQHFTRQNQAWHNDFDKRLLVKVDRRLMPTLVIMYLLNFLDRSNLAQARQGTLEVDLGMSGTDFNLATSIFFVGYLLMQLPSNLLLTRVRPSFYLALSCCLWGVVSTCNAGAKNFTHLVVIRFFLGFVEAPFFPGAVFLMSSWYTRAELTRRIAYLYAGNALANMFGGLLGAAILGNLEGDLGIAGWRWLFIIEGVIAIGFALVAMWILPDYPHTTKWLSEEERAYAAWRLIEDVQEADTYGEQGMWDGVKMAVRDYRLYIFVLMQHISLVSQTFQYFFPTIVGTLGYGKINTLWLTAPAWAATFLISLCVTYSSSKTKDRSIHICCLTLLSAVGNAIATGSSVVGVRYFAMFLMPMGAVSAYQIIVSWVANSFPRPLVKRSSCIAIANMIGNTATIYGSYLYPSSTGPQYVPGGSANAVMCLLVGVLALVLRYLHIWENKKLERAEQEAAAAVEGGGKITVDLTQEKRAAGFRYVY</sequence>
<accession>A0ACC3Z175</accession>
<evidence type="ECO:0000313" key="2">
    <source>
        <dbReference type="Proteomes" id="UP000805649"/>
    </source>
</evidence>
<comment type="caution">
    <text evidence="1">The sequence shown here is derived from an EMBL/GenBank/DDBJ whole genome shotgun (WGS) entry which is preliminary data.</text>
</comment>